<dbReference type="AlphaFoldDB" id="A0A354LYT3"/>
<feature type="domain" description="F5/8 type C" evidence="4">
    <location>
        <begin position="182"/>
        <end position="322"/>
    </location>
</feature>
<name>A0A354LYT3_9BACT</name>
<dbReference type="GO" id="GO:0004553">
    <property type="term" value="F:hydrolase activity, hydrolyzing O-glycosyl compounds"/>
    <property type="evidence" value="ECO:0007669"/>
    <property type="project" value="InterPro"/>
</dbReference>
<evidence type="ECO:0000256" key="3">
    <source>
        <dbReference type="ARBA" id="ARBA00023295"/>
    </source>
</evidence>
<dbReference type="Pfam" id="PF22666">
    <property type="entry name" value="Glyco_hydro_2_N2"/>
    <property type="match status" value="1"/>
</dbReference>
<dbReference type="GO" id="GO:0005975">
    <property type="term" value="P:carbohydrate metabolic process"/>
    <property type="evidence" value="ECO:0007669"/>
    <property type="project" value="InterPro"/>
</dbReference>
<dbReference type="SUPFAM" id="SSF51445">
    <property type="entry name" value="(Trans)glycosidases"/>
    <property type="match status" value="1"/>
</dbReference>
<evidence type="ECO:0000259" key="4">
    <source>
        <dbReference type="PROSITE" id="PS50022"/>
    </source>
</evidence>
<dbReference type="InterPro" id="IPR043534">
    <property type="entry name" value="EBDG/EBM"/>
</dbReference>
<comment type="similarity">
    <text evidence="1">Belongs to the glycosyl hydrolase 2 family.</text>
</comment>
<evidence type="ECO:0000256" key="1">
    <source>
        <dbReference type="ARBA" id="ARBA00007401"/>
    </source>
</evidence>
<dbReference type="Gene3D" id="2.60.40.10">
    <property type="entry name" value="Immunoglobulins"/>
    <property type="match status" value="3"/>
</dbReference>
<dbReference type="InterPro" id="IPR054593">
    <property type="entry name" value="Beta-mannosidase-like_N2"/>
</dbReference>
<dbReference type="Gene3D" id="2.60.120.260">
    <property type="entry name" value="Galactose-binding domain-like"/>
    <property type="match status" value="3"/>
</dbReference>
<sequence>MIQKIKRSSLTGFLRYWGILCFCVGGTLQGQNIVSPISFVPDNSVQVHNLALNRAAYHSSCSNFDYTAHLITDGNTDVQGDSKITVQYSDFPSGESPENLFDGSPNSKYLTFHSEGWIQYEFANGASYIIDRYVLTSANDDEKRDPKNWTFSGSNDGKNWTLLDTRSDIRFNKRKESLSFTAKNTNAYRMYRLDITDNRGDNRTQLSEIDLFEKNVSRIDRSVFSSKWESAGKEDQWVYIDLGTICRINKVKLFWGEEFARSYQIQFSTDKRNWRSLYSTNEGKGGIEEIKLTTATAKYVRLYMTGGISEHYSLAEMEVYGTGGVIPKQMAVPYMGKEGAYYLTGGNWKVQRASLVKLDGLEVSDPVFDDRDWIIATVPGTVLTSYLNIGAIPDPNFGDQQLQISDAFFTADFWYRTTFIVPNKYKEKRIWLNLNGINWKADVFVNGHRVGDIKGAFIRGKFDITPYVVSGEKACIAVYIHKNDTPGQITVQSLNSAGKNGGVLGADNPTIHASVGWDWLPTMRGRNIGIQDDVFISATNDVSLIDPFIISDLPLPDLFSADLTLRVELQNHSDRACKGKLMGIINPGNIRFSRSVSLNAFEHRDLVLDKNTLPQLCIENPDLWWPNGYGEQNMYSLELSFVANGGVSDKKTIPFGIREMSYDESDGVLKTYVNGTRIFFRGGNWGLSESMLRLDKEGYDVRVRLHKEENFNMIRNWVGMTGDEDFYRACDKYGVMVWDDFWLANPGDGPNPNDEKMFMKNAVDKIKHFRNHPSIALYCGRNEGNPPETLNKALREQTSLLDGTRLYIPHSATGTVSGFGPYSVQNPRHYFKIRTHRKLHSEMGMPNIPSIESMKKMLPEDKYWPVNDVWGLHDFCIHSAQGASGFMNAVNRYGKASDLQDFCKKAQMVNMENHKAMFESFVGAQSNGMLMWMSQSAWPSTVWQTYDYYLDQTAGYYGCKKALEPLHILWDSQLDKVKVANNTRQGYKNLIAEVLIYNMDGTLMLRDSVRLDSGSDTVTDCMSIVYPKKLSPVHFIKLELKDGNKIIADNFYWRGNKYQEYSDLSNMLPADLQYSLYREKSGGKVFLTVDIKNAGKNIALMTRLKVLRDRSKERVLPVYYSDNYFSLLPGETKQVILEFNAKDLQGENPVLGIEGWNIDYMEIVEF</sequence>
<dbReference type="Pfam" id="PF00754">
    <property type="entry name" value="F5_F8_type_C"/>
    <property type="match status" value="1"/>
</dbReference>
<dbReference type="InterPro" id="IPR036156">
    <property type="entry name" value="Beta-gal/glucu_dom_sf"/>
</dbReference>
<organism evidence="5 6">
    <name type="scientific">Coprobacter fastidiosus</name>
    <dbReference type="NCBI Taxonomy" id="1099853"/>
    <lineage>
        <taxon>Bacteria</taxon>
        <taxon>Pseudomonadati</taxon>
        <taxon>Bacteroidota</taxon>
        <taxon>Bacteroidia</taxon>
        <taxon>Bacteroidales</taxon>
        <taxon>Barnesiellaceae</taxon>
        <taxon>Coprobacter</taxon>
    </lineage>
</organism>
<reference evidence="5 6" key="1">
    <citation type="journal article" date="2018" name="Nat. Biotechnol.">
        <title>A standardized bacterial taxonomy based on genome phylogeny substantially revises the tree of life.</title>
        <authorList>
            <person name="Parks D.H."/>
            <person name="Chuvochina M."/>
            <person name="Waite D.W."/>
            <person name="Rinke C."/>
            <person name="Skarshewski A."/>
            <person name="Chaumeil P.A."/>
            <person name="Hugenholtz P."/>
        </authorList>
    </citation>
    <scope>NUCLEOTIDE SEQUENCE [LARGE SCALE GENOMIC DNA]</scope>
    <source>
        <strain evidence="5">UBA11482</strain>
    </source>
</reference>
<dbReference type="EMBL" id="DNWC01000007">
    <property type="protein sequence ID" value="HBJ07422.1"/>
    <property type="molecule type" value="Genomic_DNA"/>
</dbReference>
<dbReference type="InterPro" id="IPR041351">
    <property type="entry name" value="Ig_GlcNase"/>
</dbReference>
<evidence type="ECO:0000256" key="2">
    <source>
        <dbReference type="ARBA" id="ARBA00022801"/>
    </source>
</evidence>
<comment type="caution">
    <text evidence="5">The sequence shown here is derived from an EMBL/GenBank/DDBJ whole genome shotgun (WGS) entry which is preliminary data.</text>
</comment>
<dbReference type="Proteomes" id="UP000262954">
    <property type="component" value="Unassembled WGS sequence"/>
</dbReference>
<dbReference type="SUPFAM" id="SSF49785">
    <property type="entry name" value="Galactose-binding domain-like"/>
    <property type="match status" value="3"/>
</dbReference>
<dbReference type="Pfam" id="PF00703">
    <property type="entry name" value="Glyco_hydro_2"/>
    <property type="match status" value="1"/>
</dbReference>
<dbReference type="InterPro" id="IPR006102">
    <property type="entry name" value="Ig-like_GH2"/>
</dbReference>
<dbReference type="InterPro" id="IPR008979">
    <property type="entry name" value="Galactose-bd-like_sf"/>
</dbReference>
<dbReference type="PANTHER" id="PTHR43536">
    <property type="entry name" value="MANNOSYLGLYCOPROTEIN ENDO-BETA-MANNOSIDASE"/>
    <property type="match status" value="1"/>
</dbReference>
<dbReference type="PROSITE" id="PS50022">
    <property type="entry name" value="FA58C_3"/>
    <property type="match status" value="1"/>
</dbReference>
<dbReference type="InterPro" id="IPR000421">
    <property type="entry name" value="FA58C"/>
</dbReference>
<dbReference type="InterPro" id="IPR013783">
    <property type="entry name" value="Ig-like_fold"/>
</dbReference>
<accession>A0A354LYT3</accession>
<keyword evidence="2" id="KW-0378">Hydrolase</keyword>
<evidence type="ECO:0000313" key="6">
    <source>
        <dbReference type="Proteomes" id="UP000262954"/>
    </source>
</evidence>
<gene>
    <name evidence="5" type="ORF">DDY73_00300</name>
</gene>
<protein>
    <submittedName>
        <fullName evidence="5">Beta-glycosidase</fullName>
    </submittedName>
</protein>
<dbReference type="PANTHER" id="PTHR43536:SF1">
    <property type="entry name" value="MANNOSYLGLYCOPROTEIN ENDO-BETA-MANNOSIDASE"/>
    <property type="match status" value="1"/>
</dbReference>
<proteinExistence type="inferred from homology"/>
<dbReference type="Pfam" id="PF22633">
    <property type="entry name" value="F5_F8_type_C_2"/>
    <property type="match status" value="1"/>
</dbReference>
<evidence type="ECO:0000313" key="5">
    <source>
        <dbReference type="EMBL" id="HBJ07422.1"/>
    </source>
</evidence>
<dbReference type="InterPro" id="IPR017853">
    <property type="entry name" value="GH"/>
</dbReference>
<dbReference type="Pfam" id="PF18368">
    <property type="entry name" value="Ig_GlcNase"/>
    <property type="match status" value="1"/>
</dbReference>
<dbReference type="SUPFAM" id="SSF49303">
    <property type="entry name" value="beta-Galactosidase/glucuronidase domain"/>
    <property type="match status" value="3"/>
</dbReference>
<keyword evidence="3 5" id="KW-0326">Glycosidase</keyword>
<dbReference type="Gene3D" id="3.20.20.80">
    <property type="entry name" value="Glycosidases"/>
    <property type="match status" value="1"/>
</dbReference>